<evidence type="ECO:0000313" key="2">
    <source>
        <dbReference type="EMBL" id="AJG74092.1"/>
    </source>
</evidence>
<protein>
    <submittedName>
        <fullName evidence="4">Uncharacterized protein</fullName>
    </submittedName>
</protein>
<proteinExistence type="predicted"/>
<evidence type="ECO:0000256" key="1">
    <source>
        <dbReference type="SAM" id="MobiDB-lite"/>
    </source>
</evidence>
<feature type="region of interest" description="Disordered" evidence="1">
    <location>
        <begin position="63"/>
        <end position="103"/>
    </location>
</feature>
<dbReference type="RefSeq" id="WP_001269655.1">
    <property type="nucleotide sequence ID" value="NZ_CP009334.1"/>
</dbReference>
<dbReference type="KEGG" id="btw:BF38_5900"/>
<feature type="compositionally biased region" description="Basic and acidic residues" evidence="1">
    <location>
        <begin position="91"/>
        <end position="103"/>
    </location>
</feature>
<evidence type="ECO:0000313" key="3">
    <source>
        <dbReference type="EMBL" id="MDR4174790.1"/>
    </source>
</evidence>
<dbReference type="Proteomes" id="UP001181533">
    <property type="component" value="Unassembled WGS sequence"/>
</dbReference>
<dbReference type="EMBL" id="CP009334">
    <property type="protein sequence ID" value="AJG74092.1"/>
    <property type="molecule type" value="Genomic_DNA"/>
</dbReference>
<dbReference type="AlphaFoldDB" id="A0A0B5NL41"/>
<reference evidence="2 5" key="1">
    <citation type="journal article" date="2015" name="Genome Announc.">
        <title>Complete genome sequences for 35 biothreat assay-relevant bacillus species.</title>
        <authorList>
            <person name="Johnson S.L."/>
            <person name="Daligault H.E."/>
            <person name="Davenport K.W."/>
            <person name="Jaissle J."/>
            <person name="Frey K.G."/>
            <person name="Ladner J.T."/>
            <person name="Broomall S.M."/>
            <person name="Bishop-Lilly K.A."/>
            <person name="Bruce D.C."/>
            <person name="Gibbons H.S."/>
            <person name="Coyne S.R."/>
            <person name="Lo C.C."/>
            <person name="Meincke L."/>
            <person name="Munk A.C."/>
            <person name="Koroleva G.I."/>
            <person name="Rosenzweig C.N."/>
            <person name="Palacios G.F."/>
            <person name="Redden C.L."/>
            <person name="Minogue T.D."/>
            <person name="Chain P.S."/>
        </authorList>
    </citation>
    <scope>NUCLEOTIDE SEQUENCE [LARGE SCALE GENOMIC DNA]</scope>
    <source>
        <strain evidence="2 5">HD1011</strain>
        <plasmid evidence="2 5">2</plasmid>
    </source>
</reference>
<dbReference type="Proteomes" id="UP000031876">
    <property type="component" value="Plasmid 2"/>
</dbReference>
<evidence type="ECO:0000313" key="5">
    <source>
        <dbReference type="Proteomes" id="UP000031876"/>
    </source>
</evidence>
<evidence type="ECO:0000313" key="4">
    <source>
        <dbReference type="EMBL" id="QKH22666.1"/>
    </source>
</evidence>
<geneLocation type="plasmid" evidence="4 6">
    <name>unnamed3</name>
</geneLocation>
<geneLocation type="plasmid" evidence="2 5">
    <name>2</name>
</geneLocation>
<evidence type="ECO:0000313" key="6">
    <source>
        <dbReference type="Proteomes" id="UP000501107"/>
    </source>
</evidence>
<keyword evidence="4" id="KW-0614">Plasmid</keyword>
<reference evidence="4 6" key="3">
    <citation type="submission" date="2020-05" db="EMBL/GenBank/DDBJ databases">
        <title>FDA dAtabase for Regulatory Grade micrObial Sequences (FDA-ARGOS): Supporting development and validation of Infectious Disease Dx tests.</title>
        <authorList>
            <person name="Nelson B."/>
            <person name="Plummer A."/>
            <person name="Tallon L."/>
            <person name="Sadzewicz L."/>
            <person name="Zhao X."/>
            <person name="Vavikolanu K."/>
            <person name="Mehta A."/>
            <person name="Aluvathingal J."/>
            <person name="Nadendla S."/>
            <person name="Myers T."/>
            <person name="Yan Y."/>
            <person name="Sichtig H."/>
        </authorList>
    </citation>
    <scope>NUCLEOTIDE SEQUENCE [LARGE SCALE GENOMIC DNA]</scope>
    <source>
        <strain evidence="4 6">FDAARGOS_795</strain>
        <plasmid evidence="4 6">unnamed3</plasmid>
    </source>
</reference>
<accession>A0A0B5NL41</accession>
<dbReference type="EMBL" id="VKQN01000001">
    <property type="protein sequence ID" value="MDR4174790.1"/>
    <property type="molecule type" value="Genomic_DNA"/>
</dbReference>
<dbReference type="EMBL" id="CP053979">
    <property type="protein sequence ID" value="QKH22666.1"/>
    <property type="molecule type" value="Genomic_DNA"/>
</dbReference>
<organism evidence="4 6">
    <name type="scientific">Bacillus thuringiensis</name>
    <dbReference type="NCBI Taxonomy" id="1428"/>
    <lineage>
        <taxon>Bacteria</taxon>
        <taxon>Bacillati</taxon>
        <taxon>Bacillota</taxon>
        <taxon>Bacilli</taxon>
        <taxon>Bacillales</taxon>
        <taxon>Bacillaceae</taxon>
        <taxon>Bacillus</taxon>
        <taxon>Bacillus cereus group</taxon>
    </lineage>
</organism>
<dbReference type="Proteomes" id="UP000501107">
    <property type="component" value="Plasmid unnamed3"/>
</dbReference>
<name>A0A0B5NL41_BACTU</name>
<sequence>MRYKVLMNDAEDRGLYSEILSVTDESQLKNMIPKLFKGELVSYKPIEEGKDITSDKLKPIVKEIPKVEKPKQSSSNGSSSSIENVPLRSRPQKEYKSAESKYNDAVQEAKVEIMAEAMKQTLGEYD</sequence>
<gene>
    <name evidence="2" type="ORF">BF38_5900</name>
    <name evidence="3" type="ORF">FO599_01410</name>
    <name evidence="4" type="ORF">FOC89_01380</name>
</gene>
<reference evidence="3" key="2">
    <citation type="submission" date="2019-07" db="EMBL/GenBank/DDBJ databases">
        <title>Phylogenomic Reclassification of ATCC Bacillus Strains and Various Taxa within the Genus Bacillus.</title>
        <authorList>
            <person name="Riojas M.A."/>
            <person name="Frank A.M."/>
            <person name="Fenn S.L."/>
            <person name="King S.P."/>
            <person name="Brower S.M."/>
            <person name="Hazbon M.H."/>
        </authorList>
    </citation>
    <scope>NUCLEOTIDE SEQUENCE</scope>
    <source>
        <strain evidence="3">ATCC 35646</strain>
    </source>
</reference>